<dbReference type="PANTHER" id="PTHR15288">
    <property type="entry name" value="DENN DOMAIN-CONTAINING PROTEIN 2"/>
    <property type="match status" value="1"/>
</dbReference>
<evidence type="ECO:0000256" key="1">
    <source>
        <dbReference type="SAM" id="MobiDB-lite"/>
    </source>
</evidence>
<dbReference type="InterPro" id="IPR037516">
    <property type="entry name" value="Tripartite_DENN"/>
</dbReference>
<dbReference type="PROSITE" id="PS50211">
    <property type="entry name" value="DENN"/>
    <property type="match status" value="1"/>
</dbReference>
<dbReference type="EMBL" id="OU466859">
    <property type="protein sequence ID" value="CAH2051164.1"/>
    <property type="molecule type" value="Genomic_DNA"/>
</dbReference>
<dbReference type="InterPro" id="IPR051942">
    <property type="entry name" value="DENN_domain_containing_2"/>
</dbReference>
<proteinExistence type="predicted"/>
<protein>
    <recommendedName>
        <fullName evidence="2">UDENN domain-containing protein</fullName>
    </recommendedName>
</protein>
<dbReference type="Gene3D" id="3.30.450.200">
    <property type="match status" value="1"/>
</dbReference>
<sequence>MWGNVFAILPGDRNIDDILGYPKKTDVEDERASEAEWRASSRDEVDHEQSTLDMVQEARSSKRDEEEEDEVDTTSCDERVSISREEVCTPRRNGVKKEDGPDEQAALERDEKKIKEVCTQVSNGQEHVTCSRCEDRVLGKDGGDDEPESLRCETAQVAAETEMETRGVRGEQDSPSCTPDAVKAAGETFQNVYFNGPVLPQSPSLGQHRRAQSEIGTPGHRRTNSFQRLKTQMQKAWRGVSNLREDNRPTFNPEVLANQKRQWYQLHSSKALDQTKYKEPTSLFEHFIIVGLHPETDLRPVEEAFRRRKKWEMEMSRYEVADYRILRHRGPQFPILEPQILFKYPPGKKVAMRPKDLATFCFPGGVKARLLERTPSLSDLNELVYGQEHLGTDDSSFIFSFKVADDATLYGVCLHVSEIVQRPPGVLSTASPLHSSGGGSRFLVSAPRCYCLLTRVPFFELHFEMLNSMIAQERLKRITEFVSEMSLAAACHRPSVSRLNDQMNGCVSSPRSNPDDWMASAIPVDGVMALTAAAAGLISDCDIANFSEPQSPDSVVTSDTSEVSQIKEIERDGRKVFHCCDDNSSEVFDNHLDTPERTSHSYENGHASPEITCVDPRTQPIERIESCESVFSSARSVLSDEVDELSNSENDFGDDLILEWAKEHNNDSLQLICGYHSLPIPSHGSAVVFHPLEHLQSIEYTRPPVSALGLSEEYSCSSDSSGINARLAAAEEAMGLSMWTTATVCRILSLETIMSLLAGVLLEKQIVVICPNLGVLSAIVLSLVPMIRPFQWQSLLLPVLPGRMFDFLEAPVPFLVGIHSKPIDWKVKTSNLILVNILNNQVKICNMPALPQRRELMAQLAPIHETLSHHSSTARRHPVYKCNEVQVEAATRFLRVMRDYMESLCSDLHSHTITSVQSNSDRVSLLLKDSFIDSFPGRDRPFVKLFVDTQLFSVLSDSRLSSFENGRL</sequence>
<evidence type="ECO:0000313" key="4">
    <source>
        <dbReference type="Proteomes" id="UP000836841"/>
    </source>
</evidence>
<dbReference type="AlphaFoldDB" id="A0AAU9RTD7"/>
<reference evidence="3 4" key="1">
    <citation type="submission" date="2022-03" db="EMBL/GenBank/DDBJ databases">
        <authorList>
            <person name="Nunn A."/>
            <person name="Chopra R."/>
            <person name="Nunn A."/>
            <person name="Contreras Garrido A."/>
        </authorList>
    </citation>
    <scope>NUCLEOTIDE SEQUENCE [LARGE SCALE GENOMIC DNA]</scope>
</reference>
<gene>
    <name evidence="3" type="ORF">TAV2_LOCUS9437</name>
</gene>
<dbReference type="Pfam" id="PF03456">
    <property type="entry name" value="uDENN"/>
    <property type="match status" value="1"/>
</dbReference>
<feature type="region of interest" description="Disordered" evidence="1">
    <location>
        <begin position="23"/>
        <end position="80"/>
    </location>
</feature>
<dbReference type="InterPro" id="IPR001194">
    <property type="entry name" value="cDENN_dom"/>
</dbReference>
<evidence type="ECO:0000313" key="3">
    <source>
        <dbReference type="EMBL" id="CAH2051164.1"/>
    </source>
</evidence>
<evidence type="ECO:0000259" key="2">
    <source>
        <dbReference type="PROSITE" id="PS50211"/>
    </source>
</evidence>
<dbReference type="InterPro" id="IPR005113">
    <property type="entry name" value="uDENN_dom"/>
</dbReference>
<accession>A0AAU9RTD7</accession>
<dbReference type="Proteomes" id="UP000836841">
    <property type="component" value="Chromosome 3"/>
</dbReference>
<dbReference type="Pfam" id="PF02141">
    <property type="entry name" value="DENN"/>
    <property type="match status" value="1"/>
</dbReference>
<dbReference type="InterPro" id="IPR043153">
    <property type="entry name" value="DENN_C"/>
</dbReference>
<feature type="compositionally biased region" description="Basic and acidic residues" evidence="1">
    <location>
        <begin position="23"/>
        <end position="50"/>
    </location>
</feature>
<feature type="compositionally biased region" description="Basic and acidic residues" evidence="1">
    <location>
        <begin position="163"/>
        <end position="172"/>
    </location>
</feature>
<dbReference type="Gene3D" id="3.40.50.11500">
    <property type="match status" value="1"/>
</dbReference>
<keyword evidence="4" id="KW-1185">Reference proteome</keyword>
<feature type="domain" description="UDENN" evidence="2">
    <location>
        <begin position="318"/>
        <end position="966"/>
    </location>
</feature>
<name>A0AAU9RTD7_THLAR</name>
<organism evidence="3 4">
    <name type="scientific">Thlaspi arvense</name>
    <name type="common">Field penny-cress</name>
    <dbReference type="NCBI Taxonomy" id="13288"/>
    <lineage>
        <taxon>Eukaryota</taxon>
        <taxon>Viridiplantae</taxon>
        <taxon>Streptophyta</taxon>
        <taxon>Embryophyta</taxon>
        <taxon>Tracheophyta</taxon>
        <taxon>Spermatophyta</taxon>
        <taxon>Magnoliopsida</taxon>
        <taxon>eudicotyledons</taxon>
        <taxon>Gunneridae</taxon>
        <taxon>Pentapetalae</taxon>
        <taxon>rosids</taxon>
        <taxon>malvids</taxon>
        <taxon>Brassicales</taxon>
        <taxon>Brassicaceae</taxon>
        <taxon>Thlaspideae</taxon>
        <taxon>Thlaspi</taxon>
    </lineage>
</organism>
<feature type="region of interest" description="Disordered" evidence="1">
    <location>
        <begin position="160"/>
        <end position="179"/>
    </location>
</feature>
<feature type="compositionally biased region" description="Basic and acidic residues" evidence="1">
    <location>
        <begin position="588"/>
        <end position="600"/>
    </location>
</feature>
<dbReference type="SMART" id="SM00799">
    <property type="entry name" value="DENN"/>
    <property type="match status" value="1"/>
</dbReference>
<dbReference type="PANTHER" id="PTHR15288:SF0">
    <property type="entry name" value="UDENN DOMAIN-CONTAINING PROTEIN"/>
    <property type="match status" value="1"/>
</dbReference>
<feature type="region of interest" description="Disordered" evidence="1">
    <location>
        <begin position="588"/>
        <end position="609"/>
    </location>
</feature>